<dbReference type="Proteomes" id="UP000002729">
    <property type="component" value="Unassembled WGS sequence"/>
</dbReference>
<organism evidence="3">
    <name type="scientific">Aureococcus anophagefferens</name>
    <name type="common">Harmful bloom alga</name>
    <dbReference type="NCBI Taxonomy" id="44056"/>
    <lineage>
        <taxon>Eukaryota</taxon>
        <taxon>Sar</taxon>
        <taxon>Stramenopiles</taxon>
        <taxon>Ochrophyta</taxon>
        <taxon>Pelagophyceae</taxon>
        <taxon>Pelagomonadales</taxon>
        <taxon>Pelagomonadaceae</taxon>
        <taxon>Aureococcus</taxon>
    </lineage>
</organism>
<dbReference type="EMBL" id="GL833195">
    <property type="protein sequence ID" value="EGB03118.1"/>
    <property type="molecule type" value="Genomic_DNA"/>
</dbReference>
<dbReference type="AlphaFoldDB" id="F0YP35"/>
<keyword evidence="1" id="KW-1133">Transmembrane helix</keyword>
<evidence type="ECO:0000256" key="1">
    <source>
        <dbReference type="SAM" id="Phobius"/>
    </source>
</evidence>
<evidence type="ECO:0000313" key="3">
    <source>
        <dbReference type="Proteomes" id="UP000002729"/>
    </source>
</evidence>
<dbReference type="eggNOG" id="ENOG502SNT0">
    <property type="taxonomic scope" value="Eukaryota"/>
</dbReference>
<sequence length="909" mass="102792">WICIFEFRARITPKPWSVIDPMSSMNRHPSMNGLSLYCWIPYVSSRAHNVLKKCSSIKARLQQESHSPAATISLSFLENLAGTQASLPPHQAFRYEKIVDELPMEQVTNMTRSLPPLSRAQAARTGFKLRAQEVRCIQAGVEFDMEAGKDPTCVTSCTALDSAEGLPHRRWTLHVQPEVNVLEMGAAPPADVLLYQRPGTLVSIDLLSGGPIPVSSSRSHTQLMKIQWISLAALSLRSFCRALNRFGNYGMPTGAYSSLYVDDIHDLHAACNWKYGDLKQMFPTFIMNHFETTEKYDRFEGTDYTPYNYHKYPKDSFWGRRLKAVDLSSTPIQGGICDVTRANNRPLTSKGGYDWWQYAGHNALNMSDFTKRGTIGITGHYVAGISVENNQVLEYPPIHVHHIHLVPEKPYLRYQWPSKVESYTEFIKAMKLKAGSVDQYVPNYFVEQHGEWDPCDITDQVSGCFAESAPDGYTRLIDMELDLEGEVNDAREPHASALTWWLEIGIGWTSELADLKPLSFMVISPRTRITTGFPPTGKLCHTMKLELDLMALPRNQAGEWMHYKLTTCTSTNPWLNKKPESNNEPGKCLNTRVATTVDLDDLGFTDLDEVETFLRARMLVLPGIEPRLICVGNITCRPWQFKRGDHFTSIAFHEFQADAVGPWSPGDVELLPMHNQWNIMYTDLDYPGQSNYRFSAALFREAIESVPDGAGRILLKHILETAWWNTTPHPNSGVWIKSSAMLTQMMLTSVFALTLFITAAFCALVGLICLFSMTRGRRANQSFFAKGATREAYEAIANGIAWPQDRRERPPHRRAFAKDGVGQACALTFFYRANDKKKGTTMETSQHFLNMPFQLKSTSALKTKLPFKKIFDKENVYSKCFNNFISPFKFNTGTDFLTNSIIQFIEVGP</sequence>
<dbReference type="KEGG" id="aaf:AURANDRAFT_68279"/>
<feature type="transmembrane region" description="Helical" evidence="1">
    <location>
        <begin position="746"/>
        <end position="771"/>
    </location>
</feature>
<dbReference type="GeneID" id="20226702"/>
<gene>
    <name evidence="2" type="ORF">AURANDRAFT_68279</name>
</gene>
<evidence type="ECO:0000313" key="2">
    <source>
        <dbReference type="EMBL" id="EGB03118.1"/>
    </source>
</evidence>
<accession>F0YP35</accession>
<dbReference type="RefSeq" id="XP_009042177.1">
    <property type="nucleotide sequence ID" value="XM_009043929.1"/>
</dbReference>
<dbReference type="InParanoid" id="F0YP35"/>
<keyword evidence="1" id="KW-0472">Membrane</keyword>
<reference evidence="2 3" key="1">
    <citation type="journal article" date="2011" name="Proc. Natl. Acad. Sci. U.S.A.">
        <title>Niche of harmful alga Aureococcus anophagefferens revealed through ecogenomics.</title>
        <authorList>
            <person name="Gobler C.J."/>
            <person name="Berry D.L."/>
            <person name="Dyhrman S.T."/>
            <person name="Wilhelm S.W."/>
            <person name="Salamov A."/>
            <person name="Lobanov A.V."/>
            <person name="Zhang Y."/>
            <person name="Collier J.L."/>
            <person name="Wurch L.L."/>
            <person name="Kustka A.B."/>
            <person name="Dill B.D."/>
            <person name="Shah M."/>
            <person name="VerBerkmoes N.C."/>
            <person name="Kuo A."/>
            <person name="Terry A."/>
            <person name="Pangilinan J."/>
            <person name="Lindquist E.A."/>
            <person name="Lucas S."/>
            <person name="Paulsen I.T."/>
            <person name="Hattenrath-Lehmann T.K."/>
            <person name="Talmage S.C."/>
            <person name="Walker E.A."/>
            <person name="Koch F."/>
            <person name="Burson A.M."/>
            <person name="Marcoval M.A."/>
            <person name="Tang Y.Z."/>
            <person name="Lecleir G.R."/>
            <person name="Coyne K.J."/>
            <person name="Berg G.M."/>
            <person name="Bertrand E.M."/>
            <person name="Saito M.A."/>
            <person name="Gladyshev V.N."/>
            <person name="Grigoriev I.V."/>
        </authorList>
    </citation>
    <scope>NUCLEOTIDE SEQUENCE [LARGE SCALE GENOMIC DNA]</scope>
    <source>
        <strain evidence="3">CCMP 1984</strain>
    </source>
</reference>
<dbReference type="OrthoDB" id="10634270at2759"/>
<proteinExistence type="predicted"/>
<keyword evidence="1" id="KW-0812">Transmembrane</keyword>
<name>F0YP35_AURAN</name>
<protein>
    <submittedName>
        <fullName evidence="2">Uncharacterized protein</fullName>
    </submittedName>
</protein>
<feature type="non-terminal residue" evidence="2">
    <location>
        <position position="1"/>
    </location>
</feature>
<keyword evidence="3" id="KW-1185">Reference proteome</keyword>